<name>A0A7W9FIV5_9HYPH</name>
<feature type="transmembrane region" description="Helical" evidence="8">
    <location>
        <begin position="149"/>
        <end position="172"/>
    </location>
</feature>
<dbReference type="EMBL" id="JACHOO010000001">
    <property type="protein sequence ID" value="MBB5751077.1"/>
    <property type="molecule type" value="Genomic_DNA"/>
</dbReference>
<comment type="subcellular location">
    <subcellularLocation>
        <location evidence="1">Membrane</location>
        <topology evidence="1">Multi-pass membrane protein</topology>
    </subcellularLocation>
</comment>
<evidence type="ECO:0000256" key="8">
    <source>
        <dbReference type="SAM" id="Phobius"/>
    </source>
</evidence>
<keyword evidence="4 8" id="KW-0812">Transmembrane</keyword>
<dbReference type="PANTHER" id="PTHR42751">
    <property type="entry name" value="SODIUM/HYDROGEN EXCHANGER FAMILY/TRKA DOMAIN PROTEIN"/>
    <property type="match status" value="1"/>
</dbReference>
<feature type="transmembrane region" description="Helical" evidence="8">
    <location>
        <begin position="231"/>
        <end position="264"/>
    </location>
</feature>
<dbReference type="InterPro" id="IPR036291">
    <property type="entry name" value="NAD(P)-bd_dom_sf"/>
</dbReference>
<dbReference type="InterPro" id="IPR038770">
    <property type="entry name" value="Na+/solute_symporter_sf"/>
</dbReference>
<dbReference type="GO" id="GO:0016020">
    <property type="term" value="C:membrane"/>
    <property type="evidence" value="ECO:0007669"/>
    <property type="project" value="UniProtKB-SubCell"/>
</dbReference>
<dbReference type="RefSeq" id="WP_183851661.1">
    <property type="nucleotide sequence ID" value="NZ_JACHOO010000001.1"/>
</dbReference>
<proteinExistence type="inferred from homology"/>
<dbReference type="Gene3D" id="3.40.50.720">
    <property type="entry name" value="NAD(P)-binding Rossmann-like Domain"/>
    <property type="match status" value="1"/>
</dbReference>
<evidence type="ECO:0000313" key="10">
    <source>
        <dbReference type="EMBL" id="MBB5751077.1"/>
    </source>
</evidence>
<feature type="region of interest" description="Disordered" evidence="7">
    <location>
        <begin position="583"/>
        <end position="609"/>
    </location>
</feature>
<feature type="transmembrane region" description="Helical" evidence="8">
    <location>
        <begin position="344"/>
        <end position="365"/>
    </location>
</feature>
<evidence type="ECO:0000256" key="6">
    <source>
        <dbReference type="ARBA" id="ARBA00023136"/>
    </source>
</evidence>
<reference evidence="10 11" key="1">
    <citation type="submission" date="2020-08" db="EMBL/GenBank/DDBJ databases">
        <title>Genomic Encyclopedia of Type Strains, Phase IV (KMG-IV): sequencing the most valuable type-strain genomes for metagenomic binning, comparative biology and taxonomic classification.</title>
        <authorList>
            <person name="Goeker M."/>
        </authorList>
    </citation>
    <scope>NUCLEOTIDE SEQUENCE [LARGE SCALE GENOMIC DNA]</scope>
    <source>
        <strain evidence="10 11">DSM 16268</strain>
    </source>
</reference>
<feature type="compositionally biased region" description="Low complexity" evidence="7">
    <location>
        <begin position="586"/>
        <end position="599"/>
    </location>
</feature>
<dbReference type="PROSITE" id="PS51201">
    <property type="entry name" value="RCK_N"/>
    <property type="match status" value="1"/>
</dbReference>
<evidence type="ECO:0000256" key="7">
    <source>
        <dbReference type="SAM" id="MobiDB-lite"/>
    </source>
</evidence>
<evidence type="ECO:0000256" key="3">
    <source>
        <dbReference type="ARBA" id="ARBA00022448"/>
    </source>
</evidence>
<feature type="transmembrane region" description="Helical" evidence="8">
    <location>
        <begin position="118"/>
        <end position="137"/>
    </location>
</feature>
<evidence type="ECO:0000313" key="11">
    <source>
        <dbReference type="Proteomes" id="UP000523821"/>
    </source>
</evidence>
<keyword evidence="5 8" id="KW-1133">Transmembrane helix</keyword>
<dbReference type="PANTHER" id="PTHR42751:SF1">
    <property type="entry name" value="CATION_PROTON ANTIPORTER YBAL-RELATED"/>
    <property type="match status" value="1"/>
</dbReference>
<dbReference type="GO" id="GO:0006813">
    <property type="term" value="P:potassium ion transport"/>
    <property type="evidence" value="ECO:0007669"/>
    <property type="project" value="InterPro"/>
</dbReference>
<feature type="transmembrane region" description="Helical" evidence="8">
    <location>
        <begin position="372"/>
        <end position="391"/>
    </location>
</feature>
<feature type="transmembrane region" description="Helical" evidence="8">
    <location>
        <begin position="192"/>
        <end position="210"/>
    </location>
</feature>
<sequence>MPHHTPLIGTIVVGLVVAFLLGALAQRFRLSPLVGYLLAGVVVGPFTPGFVADTALAMELAEIGVILLMFGVGLHFSLSDLLSVKAIAIPGAVVQIAVATALGLGLATLLGWSVTGGVVFGLSLSVASTVVLLRALQERRLVETERGRIAVGWLVVEDLVMVVALVLLPALASATGGNGEAPAPGMTQVAEIVALTLGKIAAFMALMVIVGRRLIPWLLHRVVHTGSRELFRLAVLAIALGVAYGSAMLFDVSFALGAFFAGMVLSESPLSQRAAEETLPLRDAFAVLFFVSVGMLFNPAILTEQTLLVIATVAIIVVGKSIAAYLIVVAFGRSRATALTISASLAQIGEFSFILAGLGVALGVLPPEGRDLILASAILSILFNPVAFSVVERLIAPAAVPRPAVPAEKPAAAPARSLGATPPEAATGVVTDADQAPDAAALPRKDHAILVGYGKVGALIAAGLRNAGRDIALIADRDDTVARARQDGFEPIIGNATDPETLEAADIEGAADLFVAIPDVFEAGNLIRRARAGNPGLTIVARARSTPEAEHLLGLGADNAITGEHEIARGMLDQCVACRRQREEAAGASAPATGPGADGVTKDGAAPAA</sequence>
<evidence type="ECO:0000256" key="5">
    <source>
        <dbReference type="ARBA" id="ARBA00022989"/>
    </source>
</evidence>
<keyword evidence="11" id="KW-1185">Reference proteome</keyword>
<feature type="transmembrane region" description="Helical" evidence="8">
    <location>
        <begin position="33"/>
        <end position="51"/>
    </location>
</feature>
<dbReference type="AlphaFoldDB" id="A0A7W9FIV5"/>
<dbReference type="InterPro" id="IPR003148">
    <property type="entry name" value="RCK_N"/>
</dbReference>
<dbReference type="Proteomes" id="UP000523821">
    <property type="component" value="Unassembled WGS sequence"/>
</dbReference>
<feature type="transmembrane region" description="Helical" evidence="8">
    <location>
        <begin position="284"/>
        <end position="301"/>
    </location>
</feature>
<gene>
    <name evidence="10" type="ORF">GGQ63_000120</name>
</gene>
<dbReference type="InterPro" id="IPR006153">
    <property type="entry name" value="Cation/H_exchanger_TM"/>
</dbReference>
<organism evidence="10 11">
    <name type="scientific">Prosthecomicrobium pneumaticum</name>
    <dbReference type="NCBI Taxonomy" id="81895"/>
    <lineage>
        <taxon>Bacteria</taxon>
        <taxon>Pseudomonadati</taxon>
        <taxon>Pseudomonadota</taxon>
        <taxon>Alphaproteobacteria</taxon>
        <taxon>Hyphomicrobiales</taxon>
        <taxon>Kaistiaceae</taxon>
        <taxon>Prosthecomicrobium</taxon>
    </lineage>
</organism>
<comment type="similarity">
    <text evidence="2">Belongs to the monovalent cation:proton antiporter 2 (CPA2) transporter (TC 2.A.37) family.</text>
</comment>
<evidence type="ECO:0000259" key="9">
    <source>
        <dbReference type="PROSITE" id="PS51201"/>
    </source>
</evidence>
<protein>
    <submittedName>
        <fullName evidence="10">CPA2 family monovalent cation:H+ antiporter-2</fullName>
    </submittedName>
</protein>
<keyword evidence="3" id="KW-0813">Transport</keyword>
<accession>A0A7W9FIV5</accession>
<dbReference type="Pfam" id="PF00999">
    <property type="entry name" value="Na_H_Exchanger"/>
    <property type="match status" value="1"/>
</dbReference>
<dbReference type="GO" id="GO:0015297">
    <property type="term" value="F:antiporter activity"/>
    <property type="evidence" value="ECO:0007669"/>
    <property type="project" value="InterPro"/>
</dbReference>
<feature type="transmembrane region" description="Helical" evidence="8">
    <location>
        <begin position="6"/>
        <end position="26"/>
    </location>
</feature>
<feature type="transmembrane region" description="Helical" evidence="8">
    <location>
        <begin position="63"/>
        <end position="82"/>
    </location>
</feature>
<evidence type="ECO:0000256" key="4">
    <source>
        <dbReference type="ARBA" id="ARBA00022692"/>
    </source>
</evidence>
<comment type="caution">
    <text evidence="10">The sequence shown here is derived from an EMBL/GenBank/DDBJ whole genome shotgun (WGS) entry which is preliminary data.</text>
</comment>
<dbReference type="Gene3D" id="1.20.1530.20">
    <property type="match status" value="1"/>
</dbReference>
<feature type="transmembrane region" description="Helical" evidence="8">
    <location>
        <begin position="308"/>
        <end position="332"/>
    </location>
</feature>
<dbReference type="Pfam" id="PF02254">
    <property type="entry name" value="TrkA_N"/>
    <property type="match status" value="1"/>
</dbReference>
<keyword evidence="6 8" id="KW-0472">Membrane</keyword>
<feature type="transmembrane region" description="Helical" evidence="8">
    <location>
        <begin position="89"/>
        <end position="112"/>
    </location>
</feature>
<dbReference type="GO" id="GO:1902600">
    <property type="term" value="P:proton transmembrane transport"/>
    <property type="evidence" value="ECO:0007669"/>
    <property type="project" value="InterPro"/>
</dbReference>
<evidence type="ECO:0000256" key="2">
    <source>
        <dbReference type="ARBA" id="ARBA00005551"/>
    </source>
</evidence>
<dbReference type="SUPFAM" id="SSF51735">
    <property type="entry name" value="NAD(P)-binding Rossmann-fold domains"/>
    <property type="match status" value="1"/>
</dbReference>
<feature type="domain" description="RCK N-terminal" evidence="9">
    <location>
        <begin position="445"/>
        <end position="562"/>
    </location>
</feature>
<evidence type="ECO:0000256" key="1">
    <source>
        <dbReference type="ARBA" id="ARBA00004141"/>
    </source>
</evidence>